<gene>
    <name evidence="7" type="ORF">CYCCA115_LOCUS22300</name>
</gene>
<dbReference type="PANTHER" id="PTHR30612">
    <property type="entry name" value="SECA INNER MEMBRANE COMPONENT OF SEC PROTEIN SECRETION SYSTEM"/>
    <property type="match status" value="1"/>
</dbReference>
<feature type="domain" description="J" evidence="4">
    <location>
        <begin position="1551"/>
        <end position="1623"/>
    </location>
</feature>
<keyword evidence="2" id="KW-0811">Translocation</keyword>
<dbReference type="Gene3D" id="1.10.287.110">
    <property type="entry name" value="DnaJ domain"/>
    <property type="match status" value="1"/>
</dbReference>
<dbReference type="Gene3D" id="3.40.50.300">
    <property type="entry name" value="P-loop containing nucleotide triphosphate hydrolases"/>
    <property type="match status" value="3"/>
</dbReference>
<name>A0AAD2JNF1_9STRA</name>
<dbReference type="InterPro" id="IPR027417">
    <property type="entry name" value="P-loop_NTPase"/>
</dbReference>
<dbReference type="InterPro" id="IPR001623">
    <property type="entry name" value="DnaJ_domain"/>
</dbReference>
<dbReference type="EMBL" id="CAKOGP040002313">
    <property type="protein sequence ID" value="CAJ1966717.1"/>
    <property type="molecule type" value="Genomic_DNA"/>
</dbReference>
<dbReference type="GO" id="GO:0017038">
    <property type="term" value="P:protein import"/>
    <property type="evidence" value="ECO:0007669"/>
    <property type="project" value="InterPro"/>
</dbReference>
<dbReference type="InterPro" id="IPR036465">
    <property type="entry name" value="vWFA_dom_sf"/>
</dbReference>
<feature type="region of interest" description="Disordered" evidence="3">
    <location>
        <begin position="1"/>
        <end position="29"/>
    </location>
</feature>
<evidence type="ECO:0000259" key="5">
    <source>
        <dbReference type="PROSITE" id="PS50234"/>
    </source>
</evidence>
<dbReference type="InterPro" id="IPR014018">
    <property type="entry name" value="SecA_motor_DEAD"/>
</dbReference>
<organism evidence="7 8">
    <name type="scientific">Cylindrotheca closterium</name>
    <dbReference type="NCBI Taxonomy" id="2856"/>
    <lineage>
        <taxon>Eukaryota</taxon>
        <taxon>Sar</taxon>
        <taxon>Stramenopiles</taxon>
        <taxon>Ochrophyta</taxon>
        <taxon>Bacillariophyta</taxon>
        <taxon>Bacillariophyceae</taxon>
        <taxon>Bacillariophycidae</taxon>
        <taxon>Bacillariales</taxon>
        <taxon>Bacillariaceae</taxon>
        <taxon>Cylindrotheca</taxon>
    </lineage>
</organism>
<evidence type="ECO:0000259" key="4">
    <source>
        <dbReference type="PROSITE" id="PS50076"/>
    </source>
</evidence>
<dbReference type="InterPro" id="IPR002035">
    <property type="entry name" value="VWF_A"/>
</dbReference>
<dbReference type="Pfam" id="PF00092">
    <property type="entry name" value="VWA"/>
    <property type="match status" value="1"/>
</dbReference>
<keyword evidence="8" id="KW-1185">Reference proteome</keyword>
<dbReference type="CDD" id="cd06257">
    <property type="entry name" value="DnaJ"/>
    <property type="match status" value="1"/>
</dbReference>
<dbReference type="InterPro" id="IPR000185">
    <property type="entry name" value="SecA"/>
</dbReference>
<dbReference type="Gene3D" id="3.40.50.410">
    <property type="entry name" value="von Willebrand factor, type A domain"/>
    <property type="match status" value="2"/>
</dbReference>
<dbReference type="Pfam" id="PF07517">
    <property type="entry name" value="SecA_DEAD"/>
    <property type="match status" value="1"/>
</dbReference>
<feature type="domain" description="VWFA" evidence="5">
    <location>
        <begin position="2867"/>
        <end position="3041"/>
    </location>
</feature>
<evidence type="ECO:0000256" key="3">
    <source>
        <dbReference type="SAM" id="MobiDB-lite"/>
    </source>
</evidence>
<dbReference type="PROSITE" id="PS50076">
    <property type="entry name" value="DNAJ_2"/>
    <property type="match status" value="1"/>
</dbReference>
<dbReference type="InterPro" id="IPR036869">
    <property type="entry name" value="J_dom_sf"/>
</dbReference>
<protein>
    <submittedName>
        <fullName evidence="7">Uncharacterized protein</fullName>
    </submittedName>
</protein>
<keyword evidence="1" id="KW-0653">Protein transport</keyword>
<dbReference type="SUPFAM" id="SSF52540">
    <property type="entry name" value="P-loop containing nucleoside triphosphate hydrolases"/>
    <property type="match status" value="3"/>
</dbReference>
<dbReference type="GO" id="GO:0006886">
    <property type="term" value="P:intracellular protein transport"/>
    <property type="evidence" value="ECO:0007669"/>
    <property type="project" value="InterPro"/>
</dbReference>
<dbReference type="SMART" id="SM00327">
    <property type="entry name" value="VWA"/>
    <property type="match status" value="1"/>
</dbReference>
<evidence type="ECO:0000256" key="1">
    <source>
        <dbReference type="ARBA" id="ARBA00022927"/>
    </source>
</evidence>
<keyword evidence="1" id="KW-0813">Transport</keyword>
<evidence type="ECO:0000256" key="2">
    <source>
        <dbReference type="ARBA" id="ARBA00023010"/>
    </source>
</evidence>
<dbReference type="PRINTS" id="PR00625">
    <property type="entry name" value="JDOMAIN"/>
</dbReference>
<feature type="region of interest" description="Disordered" evidence="3">
    <location>
        <begin position="2120"/>
        <end position="2155"/>
    </location>
</feature>
<dbReference type="SUPFAM" id="SSF53300">
    <property type="entry name" value="vWA-like"/>
    <property type="match status" value="2"/>
</dbReference>
<reference evidence="7" key="1">
    <citation type="submission" date="2023-08" db="EMBL/GenBank/DDBJ databases">
        <authorList>
            <person name="Audoor S."/>
            <person name="Bilcke G."/>
        </authorList>
    </citation>
    <scope>NUCLEOTIDE SEQUENCE</scope>
</reference>
<feature type="domain" description="SecA family profile" evidence="6">
    <location>
        <begin position="1890"/>
        <end position="2575"/>
    </location>
</feature>
<accession>A0AAD2JNF1</accession>
<dbReference type="InterPro" id="IPR011115">
    <property type="entry name" value="SecA_DEAD"/>
</dbReference>
<dbReference type="Pfam" id="PF00226">
    <property type="entry name" value="DnaJ"/>
    <property type="match status" value="1"/>
</dbReference>
<dbReference type="SUPFAM" id="SSF46565">
    <property type="entry name" value="Chaperone J-domain"/>
    <property type="match status" value="1"/>
</dbReference>
<dbReference type="InterPro" id="IPR003593">
    <property type="entry name" value="AAA+_ATPase"/>
</dbReference>
<sequence length="3073" mass="346370">MRSQEDWANAVQENDTSSERSNSEFSFSTHESEESFVHLGTTLTRPFDINMLKESIETGSKILNDIEGKNVVLVIGKTGTGKSTFIQGIAGRHLCETIHSTDCDGKTVEKNVYDSQDALPDFTIGHEKISQTKAFCSFVPDEQDGKEEVVYIDTPGFEDTHHEEIDIATSVMLSHIAKKCKSIRFVVLINYASLLEDRGGAARSILRFTSAFVKDFSKDKQGFMFLFTHTDEISGACDNLASSRKALQEELLRLKKGSNRSEKDLLGLLDFLTKSLQKQYLFADVLHPLDSDFKELKTFIETKQKPIKTLTMVDSCGLTAASKHRLSGEITAILLKSRTYLQSKPPNASAVQENHELLEYLCSQLNFSDVKKARNESEFLINRYVEESKATIEDEIVKGGVNDSLFSVDDALDVGETLCHLDVFGANNASQYLRTKIHGLIELIAGALSLSSRPMSHTDARVLDKLNNWCRAFPEHQEYYTNVIHQLKTSIESITQRVNGFEFSMELQPEAIAVFCSDICFLNSIHQQIDHLLDHELDVDGLYNALVDSDERIKDCLKSSEPESIADLERCLLDEEVLHRIAARLRVLKALQLGLSGQKGFEDILNSIRQFSLDLEDIVPFQFEGMCTDAKEKGLDDLKELLHRIKGILDICCGIDGFASETMRYNFERLLDVIKERMKSTSDSFLQTSMPSKNSLQCILNGHEAGLALNALAAHAWFDEFLPEGMSIISSACIQVQKDYENLSEIIANQILQYLDFRNVECPDGIVQQKGIRQRPIFAMQQINCFYNQFIEIESFAETTNNEIIMAACRDVRSKLSSRLANSMNAINDSSKSSEYNFADSTKTEKCITKSNSHLEEIDLYLSVTRDPSDRASLQSTKDTVLAKVDSLSLSMNEIFESGVDFETMARLLCILGKFEGDGNRFTDKRLPSFAISKEKARKSLKRQVEKVQSLITETANWEEIGEQMAILEKGRSLDSTLDGDLTLHLNTLDGHLKNKETRVDSTIHEMIAAEDYSGIGELLAPLANSKDQLQRKKFNSYLTQMKTSLKDRFGKSAYFLPHGLPTAHSTAFIVKNLDKLKEIHSELSKYSGHRKSRIPGIHKLQQDLEKETNTIKTKLNQKLDESLKQMELDAQNLNFCRLTLERKKATEFVDIAKKHILINNVKRHQKIQEDFNHRLKSVPQLLDQFSKSNFKDATEIVPILRALRQVSIAEDTMTSDLSILYKHAKQDVNNILRERIELLQKVVNERQCYADCIDILRSLQRHLDSGLKDHIDSEIVVDVEKLLAMWVEAQDECKAIFRHTTGRNINAHETIAKKLDKLDPTNAGFWANIGKIGNAIKGTMGLGGSQYDLLKSQTEDFCLEAYREGTMALQKGDFDIVDDRVQLLMKWDRAVNKHVKSIAEKVDALKKGARHAFLDTCTQMQKVCQGGNTLQCKSSFDEFRNAILSASFILETEECQRAFALNNQLFCEKLEQEIERVKEALTLKSLHDFFEVKSTVEDARFFGDFMADHYAVLFEELRNHSIAKKDTWIKKIAEICHAHFSAGRDFRNIKHYITLGVVPSASYSDVKRAFHCKARKFHPDKVVQKEEHTNEKFTIIQEAWEALNDEERLDGKLKKKAFDRLINGFGDCILDSVRQNLRTQQYDVVAEILGRLCSLRELKDLVSPPLDSNHVEHSVNNLVCGHVEQVRISVTTHWSERNYKGLQETIEDLRKMEKHFKSYSSVFRESWNQGIIKSIENEVVDLGKEARSCLTSSRIAKEKKDDFRRLFLHMGHVLIELPFFKDFTKNVISLMLESSLKEDWGHSYLFELGLSLQKGDDDDEDDGRIGQLLLSEFSQFKEVMTMVWNEETTQKPVEDTVQDIRGYIQEQTLPPRQLDIKRDELLDHFRRFECSYKTLLGHFLNKDADINELVRKTTKLAEQMKPLTCDNGWSTKTKAVIPDLLAGVFALFTVLKSGEAYNRIESSSESSELGEKLLMKPHNIQVLTLLCMLGCGRPSESSLESQLMQIRTGEGKSMILGAASTVLGLLGFRVRCVCYSEYLSRRDYGLFEEVFRRFQIAEDVVYSKITTLSEDTTAAKGDIRYLTESLVLSNLPKIARKVSNPLALRQVNSNVVNVTSLKKLVSSPTPSPPHPTVDEKELQSMRQQGPSEALAGQSHGDCVDILPQHTEENSLQTQSSSDVATDNRFPLFSRQSKEEILLVDEVDVFFGPEFYGQTYNQVTQLREPEIADLLKSIWREHSCNGRSLRLLDLKSSASYECLRQKMQGFEFLLDNEISLMLKHVKRVDEEAYFLDESEQRIGYKVMDTVSYNVTYGYRTAFAYLQEYDRGSIKSETLQQVLTMPVSCGQFSYAQIAPTRILGVSGTLDVMTRYEKEVLARYGVQTYIHVPSVYGKSNFSFDEAGDGLTIECNNSDFYHKICEDIKRVTAEKRAVVVFFKDMTSVKEFTSSPFYHKLGRQKKVLSEDMMASEKDFVINKAATAKQITICPAVFGRGTDFFCKDSKVENSGGVHVIQTFLSEQRSEEVQIQGRTARQGKQGSYKLILLEHDLVETFGVTPGEQKSIAKADWYKWLCDAREKKSELNAKVVDGNLAEATKKDKNTHEYFDALLASNPSAAKSFFKQIYLAMKRPIPSTVVLNMALAVDVTGSMHKYSRDLPSTLNKLLQGQDSITAKLRVQFPELIFKLRVGVLGFRDIDDKAQQFEEKIWSNDTHFTSNMTNVISKVQKMVSASSGGHDLAEDSLGAIHRGAKWGESGDWSGTINCLLVLTDAPAHGLAPSEYSQVPNGDTYNIRHPKGLTAESVVGDLLARDIDLFFCSFDPVATSRTEQRLTDAYLKHAENTHEKEVACIPMVQSTQSMGSLASTLSAKHIIFILDESGSMEDDWPGVVEAYNKYVARRLQSQSTLDLVSVVQFDDNARLTVDCEPITSVPNTLDYRSGGTRFSPAASLGSQAAQKSPASHVPVVVFMSDGGTDPSDSAQASQTLSQLNSIVLQRYNRDLELHVIAFGGGADTRQLLDISQASNVGRLHASADSTALTQVFESIAGGEDVTALMESQIGKRISDAVANKLSLEYIG</sequence>
<evidence type="ECO:0000259" key="6">
    <source>
        <dbReference type="PROSITE" id="PS51196"/>
    </source>
</evidence>
<evidence type="ECO:0000313" key="8">
    <source>
        <dbReference type="Proteomes" id="UP001295423"/>
    </source>
</evidence>
<proteinExistence type="predicted"/>
<dbReference type="GO" id="GO:0005524">
    <property type="term" value="F:ATP binding"/>
    <property type="evidence" value="ECO:0007669"/>
    <property type="project" value="InterPro"/>
</dbReference>
<dbReference type="CDD" id="cd00198">
    <property type="entry name" value="vWFA"/>
    <property type="match status" value="1"/>
</dbReference>
<dbReference type="GO" id="GO:0016020">
    <property type="term" value="C:membrane"/>
    <property type="evidence" value="ECO:0007669"/>
    <property type="project" value="InterPro"/>
</dbReference>
<evidence type="ECO:0000313" key="7">
    <source>
        <dbReference type="EMBL" id="CAJ1966717.1"/>
    </source>
</evidence>
<dbReference type="PANTHER" id="PTHR30612:SF0">
    <property type="entry name" value="CHLOROPLAST PROTEIN-TRANSPORTING ATPASE"/>
    <property type="match status" value="1"/>
</dbReference>
<dbReference type="PROSITE" id="PS51196">
    <property type="entry name" value="SECA_MOTOR_DEAD"/>
    <property type="match status" value="1"/>
</dbReference>
<dbReference type="PROSITE" id="PS50234">
    <property type="entry name" value="VWFA"/>
    <property type="match status" value="1"/>
</dbReference>
<dbReference type="SMART" id="SM00382">
    <property type="entry name" value="AAA"/>
    <property type="match status" value="1"/>
</dbReference>
<dbReference type="SMART" id="SM00271">
    <property type="entry name" value="DnaJ"/>
    <property type="match status" value="1"/>
</dbReference>
<dbReference type="Proteomes" id="UP001295423">
    <property type="component" value="Unassembled WGS sequence"/>
</dbReference>
<comment type="caution">
    <text evidence="7">The sequence shown here is derived from an EMBL/GenBank/DDBJ whole genome shotgun (WGS) entry which is preliminary data.</text>
</comment>
<dbReference type="GO" id="GO:0006605">
    <property type="term" value="P:protein targeting"/>
    <property type="evidence" value="ECO:0007669"/>
    <property type="project" value="InterPro"/>
</dbReference>